<proteinExistence type="predicted"/>
<reference evidence="4" key="1">
    <citation type="submission" date="2020-07" db="EMBL/GenBank/DDBJ databases">
        <authorList>
            <person name="Nieuwenhuis M."/>
            <person name="Van De Peppel L.J.J."/>
        </authorList>
    </citation>
    <scope>NUCLEOTIDE SEQUENCE</scope>
    <source>
        <strain evidence="4">AP01</strain>
        <tissue evidence="4">Mycelium</tissue>
    </source>
</reference>
<dbReference type="Proteomes" id="UP000775547">
    <property type="component" value="Unassembled WGS sequence"/>
</dbReference>
<dbReference type="GO" id="GO:0006397">
    <property type="term" value="P:mRNA processing"/>
    <property type="evidence" value="ECO:0007669"/>
    <property type="project" value="UniProtKB-KW"/>
</dbReference>
<evidence type="ECO:0000256" key="2">
    <source>
        <dbReference type="PROSITE-ProRule" id="PRU00047"/>
    </source>
</evidence>
<keyword evidence="5" id="KW-1185">Reference proteome</keyword>
<accession>A0A9P7K6N2</accession>
<reference evidence="4" key="2">
    <citation type="submission" date="2021-10" db="EMBL/GenBank/DDBJ databases">
        <title>Phylogenomics reveals ancestral predisposition of the termite-cultivated fungus Termitomyces towards a domesticated lifestyle.</title>
        <authorList>
            <person name="Auxier B."/>
            <person name="Grum-Grzhimaylo A."/>
            <person name="Cardenas M.E."/>
            <person name="Lodge J.D."/>
            <person name="Laessoe T."/>
            <person name="Pedersen O."/>
            <person name="Smith M.E."/>
            <person name="Kuyper T.W."/>
            <person name="Franco-Molano E.A."/>
            <person name="Baroni T.J."/>
            <person name="Aanen D.K."/>
        </authorList>
    </citation>
    <scope>NUCLEOTIDE SEQUENCE</scope>
    <source>
        <strain evidence="4">AP01</strain>
        <tissue evidence="4">Mycelium</tissue>
    </source>
</reference>
<evidence type="ECO:0000256" key="1">
    <source>
        <dbReference type="ARBA" id="ARBA00022664"/>
    </source>
</evidence>
<evidence type="ECO:0000259" key="3">
    <source>
        <dbReference type="PROSITE" id="PS50158"/>
    </source>
</evidence>
<evidence type="ECO:0000313" key="5">
    <source>
        <dbReference type="Proteomes" id="UP000775547"/>
    </source>
</evidence>
<keyword evidence="2" id="KW-0863">Zinc-finger</keyword>
<dbReference type="EMBL" id="JABCKV010000850">
    <property type="protein sequence ID" value="KAG5640331.1"/>
    <property type="molecule type" value="Genomic_DNA"/>
</dbReference>
<organism evidence="4 5">
    <name type="scientific">Asterophora parasitica</name>
    <dbReference type="NCBI Taxonomy" id="117018"/>
    <lineage>
        <taxon>Eukaryota</taxon>
        <taxon>Fungi</taxon>
        <taxon>Dikarya</taxon>
        <taxon>Basidiomycota</taxon>
        <taxon>Agaricomycotina</taxon>
        <taxon>Agaricomycetes</taxon>
        <taxon>Agaricomycetidae</taxon>
        <taxon>Agaricales</taxon>
        <taxon>Tricholomatineae</taxon>
        <taxon>Lyophyllaceae</taxon>
        <taxon>Asterophora</taxon>
    </lineage>
</organism>
<dbReference type="GO" id="GO:0003676">
    <property type="term" value="F:nucleic acid binding"/>
    <property type="evidence" value="ECO:0007669"/>
    <property type="project" value="InterPro"/>
</dbReference>
<comment type="caution">
    <text evidence="4">The sequence shown here is derived from an EMBL/GenBank/DDBJ whole genome shotgun (WGS) entry which is preliminary data.</text>
</comment>
<keyword evidence="2" id="KW-0479">Metal-binding</keyword>
<dbReference type="PROSITE" id="PS50158">
    <property type="entry name" value="ZF_CCHC"/>
    <property type="match status" value="1"/>
</dbReference>
<name>A0A9P7K6N2_9AGAR</name>
<gene>
    <name evidence="4" type="ORF">DXG03_009209</name>
</gene>
<keyword evidence="1" id="KW-0507">mRNA processing</keyword>
<protein>
    <recommendedName>
        <fullName evidence="3">CCHC-type domain-containing protein</fullName>
    </recommendedName>
</protein>
<evidence type="ECO:0000313" key="4">
    <source>
        <dbReference type="EMBL" id="KAG5640331.1"/>
    </source>
</evidence>
<dbReference type="SUPFAM" id="SSF57756">
    <property type="entry name" value="Retrovirus zinc finger-like domains"/>
    <property type="match status" value="1"/>
</dbReference>
<sequence>MFQTNTASALQNIMQQLANVAATLQNMSTAPLASQANPQAPAAPVPPPAPPMMSLASLPVTAPAVTLAASPPAATAPTVAVTPVAAAPSRLCLPLLVAFTGERSDSHRFIQACKLYFTLAPATQFAMHTQAIAWALMQMQEGQGAKYLDQIVREGITQFASWDNFRDAFAWEFYEPDVEHKHDIDAYIDSFRSLYRKAGYPDRRHLIMKFCHGLSKRISDRLGNITTGCPNDTHVEAWMTVVREQAFIMKTEADFSWGRLAAKPAERMPATVPGRIPITPPHLPPVFTNPAPFRPLLPPVVHPATAAALPVPKLLPMGVPMDIDKMQAACAADVVCHHCHQKGHYRQECPLRYNVRFMDNDKRGELTMQLLAWEDTLVAESQAIASDDSETHG</sequence>
<dbReference type="InterPro" id="IPR001878">
    <property type="entry name" value="Znf_CCHC"/>
</dbReference>
<dbReference type="InterPro" id="IPR036875">
    <property type="entry name" value="Znf_CCHC_sf"/>
</dbReference>
<feature type="domain" description="CCHC-type" evidence="3">
    <location>
        <begin position="336"/>
        <end position="350"/>
    </location>
</feature>
<dbReference type="GO" id="GO:0008270">
    <property type="term" value="F:zinc ion binding"/>
    <property type="evidence" value="ECO:0007669"/>
    <property type="project" value="UniProtKB-KW"/>
</dbReference>
<dbReference type="OrthoDB" id="3061217at2759"/>
<keyword evidence="2" id="KW-0862">Zinc</keyword>
<dbReference type="Gene3D" id="4.10.60.10">
    <property type="entry name" value="Zinc finger, CCHC-type"/>
    <property type="match status" value="1"/>
</dbReference>
<dbReference type="AlphaFoldDB" id="A0A9P7K6N2"/>